<gene>
    <name evidence="3" type="ORF">G7077_02450</name>
</gene>
<dbReference type="InterPro" id="IPR029063">
    <property type="entry name" value="SAM-dependent_MTases_sf"/>
</dbReference>
<sequence>MTSLFDLDLRRQRRDRAARLGFETFLLERAFDDCIDRIGMVQRTFETALLVGCPDPSWPERLNAVVSNVEVFDPGAILASNAGGHQADERELPVLPESYDLILAVGTLDSANQLDEVFLRFRLALKPDGLLLGAMSGGETLPALRVAMRAADEVMGSAAPHVHPRIAPAALTGLLSSAGLKMPVVDVDRVRAAYPSLRRLLNDLRKMAATNLLVQRSTRPITKSAYQAAAAAFLECGDAGQTIETFEILHFAGWAPPTEQAG</sequence>
<dbReference type="Proteomes" id="UP000503222">
    <property type="component" value="Chromosome"/>
</dbReference>
<dbReference type="EMBL" id="CP049869">
    <property type="protein sequence ID" value="QIK77942.1"/>
    <property type="molecule type" value="Genomic_DNA"/>
</dbReference>
<organism evidence="3 4">
    <name type="scientific">Sphingomonas piscis</name>
    <dbReference type="NCBI Taxonomy" id="2714943"/>
    <lineage>
        <taxon>Bacteria</taxon>
        <taxon>Pseudomonadati</taxon>
        <taxon>Pseudomonadota</taxon>
        <taxon>Alphaproteobacteria</taxon>
        <taxon>Sphingomonadales</taxon>
        <taxon>Sphingomonadaceae</taxon>
        <taxon>Sphingomonas</taxon>
    </lineage>
</organism>
<name>A0A6G7YMH8_9SPHN</name>
<dbReference type="KEGG" id="spii:G7077_02450"/>
<dbReference type="GO" id="GO:0008168">
    <property type="term" value="F:methyltransferase activity"/>
    <property type="evidence" value="ECO:0007669"/>
    <property type="project" value="UniProtKB-KW"/>
</dbReference>
<keyword evidence="2 3" id="KW-0808">Transferase</keyword>
<dbReference type="Gene3D" id="3.40.50.150">
    <property type="entry name" value="Vaccinia Virus protein VP39"/>
    <property type="match status" value="1"/>
</dbReference>
<evidence type="ECO:0000256" key="2">
    <source>
        <dbReference type="ARBA" id="ARBA00022679"/>
    </source>
</evidence>
<evidence type="ECO:0000256" key="1">
    <source>
        <dbReference type="ARBA" id="ARBA00022603"/>
    </source>
</evidence>
<dbReference type="AlphaFoldDB" id="A0A6G7YMH8"/>
<keyword evidence="4" id="KW-1185">Reference proteome</keyword>
<evidence type="ECO:0000313" key="4">
    <source>
        <dbReference type="Proteomes" id="UP000503222"/>
    </source>
</evidence>
<dbReference type="Pfam" id="PF13489">
    <property type="entry name" value="Methyltransf_23"/>
    <property type="match status" value="1"/>
</dbReference>
<dbReference type="PANTHER" id="PTHR13090">
    <property type="entry name" value="ARGININE-HYDROXYLASE NDUFAF5, MITOCHONDRIAL"/>
    <property type="match status" value="1"/>
</dbReference>
<accession>A0A6G7YMH8</accession>
<evidence type="ECO:0000313" key="3">
    <source>
        <dbReference type="EMBL" id="QIK77942.1"/>
    </source>
</evidence>
<dbReference type="RefSeq" id="WP_166410337.1">
    <property type="nucleotide sequence ID" value="NZ_CP049869.1"/>
</dbReference>
<dbReference type="SUPFAM" id="SSF53335">
    <property type="entry name" value="S-adenosyl-L-methionine-dependent methyltransferases"/>
    <property type="match status" value="1"/>
</dbReference>
<dbReference type="GO" id="GO:0032259">
    <property type="term" value="P:methylation"/>
    <property type="evidence" value="ECO:0007669"/>
    <property type="project" value="UniProtKB-KW"/>
</dbReference>
<reference evidence="3 4" key="1">
    <citation type="submission" date="2020-03" db="EMBL/GenBank/DDBJ databases">
        <title>Sphingomonas sp. nov., isolated from fish.</title>
        <authorList>
            <person name="Hyun D.-W."/>
            <person name="Bae J.-W."/>
        </authorList>
    </citation>
    <scope>NUCLEOTIDE SEQUENCE [LARGE SCALE GENOMIC DNA]</scope>
    <source>
        <strain evidence="3 4">HDW15B</strain>
    </source>
</reference>
<proteinExistence type="predicted"/>
<dbReference type="PANTHER" id="PTHR13090:SF1">
    <property type="entry name" value="ARGININE-HYDROXYLASE NDUFAF5, MITOCHONDRIAL"/>
    <property type="match status" value="1"/>
</dbReference>
<dbReference type="InterPro" id="IPR050602">
    <property type="entry name" value="Malonyl-ACP_OMT"/>
</dbReference>
<protein>
    <submittedName>
        <fullName evidence="3">SAM-dependent methyltransferase</fullName>
    </submittedName>
</protein>
<keyword evidence="1 3" id="KW-0489">Methyltransferase</keyword>